<keyword evidence="1" id="KW-0378">Hydrolase</keyword>
<dbReference type="PANTHER" id="PTHR43016:SF13">
    <property type="entry name" value="PRESEQUENCE PROTEASE, MITOCHONDRIAL"/>
    <property type="match status" value="1"/>
</dbReference>
<dbReference type="GO" id="GO:0008233">
    <property type="term" value="F:peptidase activity"/>
    <property type="evidence" value="ECO:0007669"/>
    <property type="project" value="UniProtKB-KW"/>
</dbReference>
<dbReference type="PANTHER" id="PTHR43016">
    <property type="entry name" value="PRESEQUENCE PROTEASE"/>
    <property type="match status" value="1"/>
</dbReference>
<dbReference type="Proteomes" id="UP001469553">
    <property type="component" value="Unassembled WGS sequence"/>
</dbReference>
<gene>
    <name evidence="1" type="primary">PITRM1_2</name>
    <name evidence="1" type="ORF">AMECASPLE_027806</name>
</gene>
<dbReference type="GO" id="GO:0006508">
    <property type="term" value="P:proteolysis"/>
    <property type="evidence" value="ECO:0007669"/>
    <property type="project" value="UniProtKB-KW"/>
</dbReference>
<keyword evidence="1" id="KW-0645">Protease</keyword>
<evidence type="ECO:0000313" key="2">
    <source>
        <dbReference type="Proteomes" id="UP001469553"/>
    </source>
</evidence>
<feature type="non-terminal residue" evidence="1">
    <location>
        <position position="1"/>
    </location>
</feature>
<protein>
    <submittedName>
        <fullName evidence="1">Presequence protease, mitochondrial</fullName>
    </submittedName>
</protein>
<comment type="caution">
    <text evidence="1">The sequence shown here is derived from an EMBL/GenBank/DDBJ whole genome shotgun (WGS) entry which is preliminary data.</text>
</comment>
<proteinExistence type="predicted"/>
<organism evidence="1 2">
    <name type="scientific">Ameca splendens</name>
    <dbReference type="NCBI Taxonomy" id="208324"/>
    <lineage>
        <taxon>Eukaryota</taxon>
        <taxon>Metazoa</taxon>
        <taxon>Chordata</taxon>
        <taxon>Craniata</taxon>
        <taxon>Vertebrata</taxon>
        <taxon>Euteleostomi</taxon>
        <taxon>Actinopterygii</taxon>
        <taxon>Neopterygii</taxon>
        <taxon>Teleostei</taxon>
        <taxon>Neoteleostei</taxon>
        <taxon>Acanthomorphata</taxon>
        <taxon>Ovalentaria</taxon>
        <taxon>Atherinomorphae</taxon>
        <taxon>Cyprinodontiformes</taxon>
        <taxon>Goodeidae</taxon>
        <taxon>Ameca</taxon>
    </lineage>
</organism>
<sequence>DPNSVQTLSAFQKGVDWAKSGQFSQQDIDEAKLSVFSAVDSPVAPADQGISRFLSGITDEMKQSYRERLFAVDHKSLVDVAERYLSVGQSTCGVAILGPENDTIRKDPTWILK</sequence>
<accession>A0ABV0YSK5</accession>
<dbReference type="Gene3D" id="3.30.830.10">
    <property type="entry name" value="Metalloenzyme, LuxS/M16 peptidase-like"/>
    <property type="match status" value="1"/>
</dbReference>
<name>A0ABV0YSK5_9TELE</name>
<dbReference type="EMBL" id="JAHRIP010040603">
    <property type="protein sequence ID" value="MEQ2296756.1"/>
    <property type="molecule type" value="Genomic_DNA"/>
</dbReference>
<evidence type="ECO:0000313" key="1">
    <source>
        <dbReference type="EMBL" id="MEQ2296756.1"/>
    </source>
</evidence>
<dbReference type="SUPFAM" id="SSF63411">
    <property type="entry name" value="LuxS/MPP-like metallohydrolase"/>
    <property type="match status" value="1"/>
</dbReference>
<reference evidence="1 2" key="1">
    <citation type="submission" date="2021-06" db="EMBL/GenBank/DDBJ databases">
        <authorList>
            <person name="Palmer J.M."/>
        </authorList>
    </citation>
    <scope>NUCLEOTIDE SEQUENCE [LARGE SCALE GENOMIC DNA]</scope>
    <source>
        <strain evidence="1 2">AS_MEX2019</strain>
        <tissue evidence="1">Muscle</tissue>
    </source>
</reference>
<keyword evidence="2" id="KW-1185">Reference proteome</keyword>
<dbReference type="InterPro" id="IPR011249">
    <property type="entry name" value="Metalloenz_LuxS/M16"/>
</dbReference>